<dbReference type="PANTHER" id="PTHR43479">
    <property type="entry name" value="ACREF/ENVCD OPERON REPRESSOR-RELATED"/>
    <property type="match status" value="1"/>
</dbReference>
<accession>A0ABS2R716</accession>
<dbReference type="RefSeq" id="WP_077110352.1">
    <property type="nucleotide sequence ID" value="NZ_JAFBFH010000014.1"/>
</dbReference>
<dbReference type="Proteomes" id="UP000823485">
    <property type="component" value="Unassembled WGS sequence"/>
</dbReference>
<dbReference type="PROSITE" id="PS50977">
    <property type="entry name" value="HTH_TETR_2"/>
    <property type="match status" value="1"/>
</dbReference>
<dbReference type="PROSITE" id="PS01081">
    <property type="entry name" value="HTH_TETR_1"/>
    <property type="match status" value="1"/>
</dbReference>
<dbReference type="InterPro" id="IPR036271">
    <property type="entry name" value="Tet_transcr_reg_TetR-rel_C_sf"/>
</dbReference>
<comment type="caution">
    <text evidence="5">The sequence shown here is derived from an EMBL/GenBank/DDBJ whole genome shotgun (WGS) entry which is preliminary data.</text>
</comment>
<dbReference type="Gene3D" id="1.10.357.10">
    <property type="entry name" value="Tetracycline Repressor, domain 2"/>
    <property type="match status" value="1"/>
</dbReference>
<dbReference type="SUPFAM" id="SSF48498">
    <property type="entry name" value="Tetracyclin repressor-like, C-terminal domain"/>
    <property type="match status" value="1"/>
</dbReference>
<dbReference type="InterPro" id="IPR023772">
    <property type="entry name" value="DNA-bd_HTH_TetR-type_CS"/>
</dbReference>
<keyword evidence="1" id="KW-0678">Repressor</keyword>
<name>A0ABS2R716_9BACI</name>
<evidence type="ECO:0000313" key="5">
    <source>
        <dbReference type="EMBL" id="MBM7715431.1"/>
    </source>
</evidence>
<proteinExistence type="predicted"/>
<dbReference type="PANTHER" id="PTHR43479:SF11">
    <property type="entry name" value="ACREF_ENVCD OPERON REPRESSOR-RELATED"/>
    <property type="match status" value="1"/>
</dbReference>
<gene>
    <name evidence="5" type="ORF">JOC94_002418</name>
</gene>
<dbReference type="InterPro" id="IPR050624">
    <property type="entry name" value="HTH-type_Tx_Regulator"/>
</dbReference>
<feature type="domain" description="HTH tetR-type" evidence="4">
    <location>
        <begin position="11"/>
        <end position="71"/>
    </location>
</feature>
<evidence type="ECO:0000256" key="1">
    <source>
        <dbReference type="ARBA" id="ARBA00022491"/>
    </source>
</evidence>
<evidence type="ECO:0000256" key="3">
    <source>
        <dbReference type="PROSITE-ProRule" id="PRU00335"/>
    </source>
</evidence>
<keyword evidence="6" id="KW-1185">Reference proteome</keyword>
<evidence type="ECO:0000256" key="2">
    <source>
        <dbReference type="ARBA" id="ARBA00023125"/>
    </source>
</evidence>
<feature type="DNA-binding region" description="H-T-H motif" evidence="3">
    <location>
        <begin position="34"/>
        <end position="53"/>
    </location>
</feature>
<sequence>MAKKFTEEEKRFIRQKLLTEGKRLFEVHGLQKTSIGELTKKAGIAQGTFYQFFPSKEELYFDIIEQEEQVIQRELVDQIATARLTKNSFVHFLQQAVYSLEKSPILHQLHDEHTMALLMRKLPEEKLAMNHQRDADFLLPLIERWQTEGQMQKLPPNVIIGMIRALVLLALQKNAIGEDVYEEAMAQFIQMMAGSLVLEEDTQ</sequence>
<protein>
    <submittedName>
        <fullName evidence="5">AcrR family transcriptional regulator</fullName>
    </submittedName>
</protein>
<dbReference type="EMBL" id="JAFBFH010000014">
    <property type="protein sequence ID" value="MBM7715431.1"/>
    <property type="molecule type" value="Genomic_DNA"/>
</dbReference>
<evidence type="ECO:0000259" key="4">
    <source>
        <dbReference type="PROSITE" id="PS50977"/>
    </source>
</evidence>
<evidence type="ECO:0000313" key="6">
    <source>
        <dbReference type="Proteomes" id="UP000823485"/>
    </source>
</evidence>
<dbReference type="PRINTS" id="PR00455">
    <property type="entry name" value="HTHTETR"/>
</dbReference>
<dbReference type="Pfam" id="PF00440">
    <property type="entry name" value="TetR_N"/>
    <property type="match status" value="1"/>
</dbReference>
<organism evidence="5 6">
    <name type="scientific">Siminovitchia thermophila</name>
    <dbReference type="NCBI Taxonomy" id="1245522"/>
    <lineage>
        <taxon>Bacteria</taxon>
        <taxon>Bacillati</taxon>
        <taxon>Bacillota</taxon>
        <taxon>Bacilli</taxon>
        <taxon>Bacillales</taxon>
        <taxon>Bacillaceae</taxon>
        <taxon>Siminovitchia</taxon>
    </lineage>
</organism>
<dbReference type="SUPFAM" id="SSF46689">
    <property type="entry name" value="Homeodomain-like"/>
    <property type="match status" value="1"/>
</dbReference>
<dbReference type="InterPro" id="IPR009057">
    <property type="entry name" value="Homeodomain-like_sf"/>
</dbReference>
<reference evidence="5 6" key="1">
    <citation type="submission" date="2021-01" db="EMBL/GenBank/DDBJ databases">
        <title>Genomic Encyclopedia of Type Strains, Phase IV (KMG-IV): sequencing the most valuable type-strain genomes for metagenomic binning, comparative biology and taxonomic classification.</title>
        <authorList>
            <person name="Goeker M."/>
        </authorList>
    </citation>
    <scope>NUCLEOTIDE SEQUENCE [LARGE SCALE GENOMIC DNA]</scope>
    <source>
        <strain evidence="5 6">DSM 105453</strain>
    </source>
</reference>
<keyword evidence="2 3" id="KW-0238">DNA-binding</keyword>
<dbReference type="InterPro" id="IPR001647">
    <property type="entry name" value="HTH_TetR"/>
</dbReference>